<evidence type="ECO:0000256" key="2">
    <source>
        <dbReference type="SAM" id="SignalP"/>
    </source>
</evidence>
<proteinExistence type="predicted"/>
<feature type="region of interest" description="Disordered" evidence="1">
    <location>
        <begin position="234"/>
        <end position="337"/>
    </location>
</feature>
<keyword evidence="2" id="KW-0732">Signal</keyword>
<evidence type="ECO:0000256" key="1">
    <source>
        <dbReference type="SAM" id="MobiDB-lite"/>
    </source>
</evidence>
<dbReference type="Proteomes" id="UP001152321">
    <property type="component" value="Unassembled WGS sequence"/>
</dbReference>
<dbReference type="RefSeq" id="WP_277577149.1">
    <property type="nucleotide sequence ID" value="NZ_JANRMI010000001.1"/>
</dbReference>
<dbReference type="PANTHER" id="PTHR48148">
    <property type="entry name" value="KERATINOCYTE PROLINE-RICH PROTEIN"/>
    <property type="match status" value="1"/>
</dbReference>
<feature type="chain" id="PRO_5045447961" evidence="2">
    <location>
        <begin position="22"/>
        <end position="337"/>
    </location>
</feature>
<reference evidence="3" key="1">
    <citation type="submission" date="2022-08" db="EMBL/GenBank/DDBJ databases">
        <title>Novel Bdellovibrio Species Isolated from Svalbard: Designation Bdellovibrio svalbardensis.</title>
        <authorList>
            <person name="Mitchell R.J."/>
            <person name="Choi S.Y."/>
        </authorList>
    </citation>
    <scope>NUCLEOTIDE SEQUENCE</scope>
    <source>
        <strain evidence="3">PAP01</strain>
    </source>
</reference>
<feature type="signal peptide" evidence="2">
    <location>
        <begin position="1"/>
        <end position="21"/>
    </location>
</feature>
<protein>
    <submittedName>
        <fullName evidence="3">Uncharacterized protein</fullName>
    </submittedName>
</protein>
<gene>
    <name evidence="3" type="ORF">NWE73_04820</name>
</gene>
<sequence>MKKQIFSISLLVLMGASSAVAATVIKADGSVVKTNSSQPSPEKELSPIIQKCSGELFRRVNAELSTTEDACEVRVDWTYQECVVRVTETIIPRIDDARSFEGVAQDTAIDSAALACAYIPQTSRSQDVDLFVSCSKVLRKSFGQNNMEYVGQYCARARNLEFGSCINALSKNGVRDGQTLEDVCNSNINVQVTSCTVEEVRRTGISGSAAVQLCREKHDPELRRQAEIRRQQEQRRIEEERRRKEAAAKQAAEEAKRKANETKKNNNGVGTTPVPTKPAPQPGGVGTTPVPQPAPQPSNPAPAPAPTKPTTPPPAPQPAPQDPAESGGGVIVDLPNF</sequence>
<name>A0ABT6DFR7_9BACT</name>
<evidence type="ECO:0000313" key="3">
    <source>
        <dbReference type="EMBL" id="MDG0815676.1"/>
    </source>
</evidence>
<feature type="compositionally biased region" description="Polar residues" evidence="1">
    <location>
        <begin position="265"/>
        <end position="274"/>
    </location>
</feature>
<feature type="compositionally biased region" description="Basic and acidic residues" evidence="1">
    <location>
        <begin position="234"/>
        <end position="264"/>
    </location>
</feature>
<accession>A0ABT6DFR7</accession>
<feature type="compositionally biased region" description="Pro residues" evidence="1">
    <location>
        <begin position="290"/>
        <end position="321"/>
    </location>
</feature>
<keyword evidence="4" id="KW-1185">Reference proteome</keyword>
<evidence type="ECO:0000313" key="4">
    <source>
        <dbReference type="Proteomes" id="UP001152321"/>
    </source>
</evidence>
<organism evidence="3 4">
    <name type="scientific">Bdellovibrio svalbardensis</name>
    <dbReference type="NCBI Taxonomy" id="2972972"/>
    <lineage>
        <taxon>Bacteria</taxon>
        <taxon>Pseudomonadati</taxon>
        <taxon>Bdellovibrionota</taxon>
        <taxon>Bdellovibrionia</taxon>
        <taxon>Bdellovibrionales</taxon>
        <taxon>Pseudobdellovibrionaceae</taxon>
        <taxon>Bdellovibrio</taxon>
    </lineage>
</organism>
<dbReference type="PANTHER" id="PTHR48148:SF3">
    <property type="entry name" value="KERATINOCYTE PROLINE-RICH PROTEIN"/>
    <property type="match status" value="1"/>
</dbReference>
<dbReference type="EMBL" id="JANRMI010000001">
    <property type="protein sequence ID" value="MDG0815676.1"/>
    <property type="molecule type" value="Genomic_DNA"/>
</dbReference>
<comment type="caution">
    <text evidence="3">The sequence shown here is derived from an EMBL/GenBank/DDBJ whole genome shotgun (WGS) entry which is preliminary data.</text>
</comment>